<dbReference type="RefSeq" id="WP_168042377.1">
    <property type="nucleotide sequence ID" value="NZ_JAAEDK010000006.1"/>
</dbReference>
<evidence type="ECO:0000313" key="3">
    <source>
        <dbReference type="EMBL" id="NKE18485.1"/>
    </source>
</evidence>
<reference evidence="2" key="1">
    <citation type="submission" date="2020-01" db="EMBL/GenBank/DDBJ databases">
        <authorList>
            <person name="Rat A."/>
        </authorList>
    </citation>
    <scope>NUCLEOTIDE SEQUENCE</scope>
    <source>
        <strain evidence="2">LMG 31161</strain>
    </source>
</reference>
<evidence type="ECO:0000313" key="2">
    <source>
        <dbReference type="EMBL" id="MBR0658320.1"/>
    </source>
</evidence>
<dbReference type="PANTHER" id="PTHR46825:SF9">
    <property type="entry name" value="BETA-LACTAMASE-RELATED DOMAIN-CONTAINING PROTEIN"/>
    <property type="match status" value="1"/>
</dbReference>
<evidence type="ECO:0000313" key="4">
    <source>
        <dbReference type="Proteomes" id="UP000746741"/>
    </source>
</evidence>
<dbReference type="EMBL" id="JAAEDK010000006">
    <property type="protein sequence ID" value="MBR0658320.1"/>
    <property type="molecule type" value="Genomic_DNA"/>
</dbReference>
<accession>A0A9X9WDB0</accession>
<sequence length="528" mass="56012">MTARDLDALALERRVEALLAPFGTPGSPGCTIGVVRDGALVLHRSAGLANIEHGVPINATTTFRIASVTKQFTCAAALLLAEDGALSPEDDVAALIPEFPDLGARITLDHLMRNTSGIRDMLELLRFGGLDLAMPCSEAGLLAAICRQRSLNFAPGSRFLYSNAAFFLLGLAVERAAGVPLGAFLEKRIFAPLGMTRTRLTPRTTEVVPGLATGYLPAAGGYARAAHGFALGGEGGLVSCVEDLALWARNYETGRVGGPALVAALQHRMPFTNGALNLYARGLEAGEHRGVATIGHGGLWPGYKTAFLRAPAERIAVIVITNHGGADPGAIALQALDAALAGTPRLAPEPPLPPRHALEAMAGRWIAEDDTASFDLALRPDGVPEVRSHGMPFALAPLADGALTARRGVFCFTLRQVADGLEVEEDAERRRLYRRAPDSAELPGDLSGRYACAELDVEWEIDAAHQVTVRGPHAVAGPWRLEAIAPERFRLHIPGALADTWAELRRRPDGSIEANGARARGLIFARRG</sequence>
<dbReference type="Gene3D" id="3.40.710.10">
    <property type="entry name" value="DD-peptidase/beta-lactamase superfamily"/>
    <property type="match status" value="1"/>
</dbReference>
<comment type="caution">
    <text evidence="2">The sequence shown here is derived from an EMBL/GenBank/DDBJ whole genome shotgun (WGS) entry which is preliminary data.</text>
</comment>
<dbReference type="SUPFAM" id="SSF56601">
    <property type="entry name" value="beta-lactamase/transpeptidase-like"/>
    <property type="match status" value="1"/>
</dbReference>
<organism evidence="2 5">
    <name type="scientific">Neoroseomonas oryzicola</name>
    <dbReference type="NCBI Taxonomy" id="535904"/>
    <lineage>
        <taxon>Bacteria</taxon>
        <taxon>Pseudomonadati</taxon>
        <taxon>Pseudomonadota</taxon>
        <taxon>Alphaproteobacteria</taxon>
        <taxon>Acetobacterales</taxon>
        <taxon>Acetobacteraceae</taxon>
        <taxon>Neoroseomonas</taxon>
    </lineage>
</organism>
<evidence type="ECO:0000313" key="5">
    <source>
        <dbReference type="Proteomes" id="UP001138708"/>
    </source>
</evidence>
<dbReference type="PANTHER" id="PTHR46825">
    <property type="entry name" value="D-ALANYL-D-ALANINE-CARBOXYPEPTIDASE/ENDOPEPTIDASE AMPH"/>
    <property type="match status" value="1"/>
</dbReference>
<dbReference type="InterPro" id="IPR050491">
    <property type="entry name" value="AmpC-like"/>
</dbReference>
<dbReference type="Pfam" id="PF00144">
    <property type="entry name" value="Beta-lactamase"/>
    <property type="match status" value="1"/>
</dbReference>
<evidence type="ECO:0000259" key="1">
    <source>
        <dbReference type="Pfam" id="PF00144"/>
    </source>
</evidence>
<gene>
    <name evidence="3" type="ORF">GWK15_16140</name>
    <name evidence="2" type="ORF">GXW75_03585</name>
</gene>
<dbReference type="InterPro" id="IPR001466">
    <property type="entry name" value="Beta-lactam-related"/>
</dbReference>
<keyword evidence="4" id="KW-1185">Reference proteome</keyword>
<reference evidence="3 4" key="2">
    <citation type="submission" date="2020-02" db="EMBL/GenBank/DDBJ databases">
        <authorList>
            <person name="Sun Q."/>
            <person name="Inoue M."/>
        </authorList>
    </citation>
    <scope>NUCLEOTIDE SEQUENCE [LARGE SCALE GENOMIC DNA]</scope>
    <source>
        <strain evidence="3 4">KCTC 22478</strain>
    </source>
</reference>
<dbReference type="InterPro" id="IPR012338">
    <property type="entry name" value="Beta-lactam/transpept-like"/>
</dbReference>
<feature type="domain" description="Beta-lactamase-related" evidence="1">
    <location>
        <begin position="18"/>
        <end position="332"/>
    </location>
</feature>
<dbReference type="Proteomes" id="UP001138708">
    <property type="component" value="Unassembled WGS sequence"/>
</dbReference>
<reference evidence="2" key="3">
    <citation type="journal article" date="2021" name="Syst. Appl. Microbiol.">
        <title>Roseomonas hellenica sp. nov., isolated from roots of wild-growing Alkanna tinctoria.</title>
        <authorList>
            <person name="Rat A."/>
            <person name="Naranjo H.D."/>
            <person name="Lebbe L."/>
            <person name="Cnockaert M."/>
            <person name="Krigas N."/>
            <person name="Grigoriadou K."/>
            <person name="Maloupa E."/>
            <person name="Willems A."/>
        </authorList>
    </citation>
    <scope>NUCLEOTIDE SEQUENCE</scope>
    <source>
        <strain evidence="2">LMG 31161</strain>
    </source>
</reference>
<dbReference type="Proteomes" id="UP000746741">
    <property type="component" value="Unassembled WGS sequence"/>
</dbReference>
<dbReference type="AlphaFoldDB" id="A0A9X9WDB0"/>
<name>A0A9X9WDB0_9PROT</name>
<dbReference type="EMBL" id="JAAVUP010000004">
    <property type="protein sequence ID" value="NKE18485.1"/>
    <property type="molecule type" value="Genomic_DNA"/>
</dbReference>
<proteinExistence type="predicted"/>
<protein>
    <submittedName>
        <fullName evidence="2">Beta-lactamase family protein</fullName>
    </submittedName>
</protein>